<name>D7CLW7_SYNLT</name>
<dbReference type="RefSeq" id="WP_013175104.1">
    <property type="nucleotide sequence ID" value="NC_014220.1"/>
</dbReference>
<dbReference type="Pfam" id="PF11761">
    <property type="entry name" value="CbiG_mid"/>
    <property type="match status" value="1"/>
</dbReference>
<dbReference type="AlphaFoldDB" id="D7CLW7"/>
<evidence type="ECO:0000313" key="4">
    <source>
        <dbReference type="EMBL" id="ADI01702.1"/>
    </source>
</evidence>
<proteinExistence type="predicted"/>
<dbReference type="InterPro" id="IPR021744">
    <property type="entry name" value="CbiG_N"/>
</dbReference>
<dbReference type="Pfam" id="PF01890">
    <property type="entry name" value="CbiG_C"/>
    <property type="match status" value="1"/>
</dbReference>
<dbReference type="eggNOG" id="COG2073">
    <property type="taxonomic scope" value="Bacteria"/>
</dbReference>
<sequence length="371" mass="39907">MESRPAHVIALSEPAANVARKVRQVLADGGQTVRLHLPSRFARREEGESPINGDFKALMAESFGNASCMVFVTAAGIAVRAIAGEIKDKKTDPAVLVIDNQGQFVISLLSGHLGKANEIARRLAAALGATPVITTASDSLKIPALDELAVSRGWRVENWDEVKQVMAAMVNGDKVLAMVDRLHYLEQLEFPSNVKVVPVSESTDTASFAAAFVISTRANLPRFSNPVLVIRPCTVIVGVGCRRGISKDNIVFAIRESLKAADRSLSAVKCLATIELKRYETNLVEAAADLGLPLEFVTAEDIARVEKRFSFSRLVKSKVGVGSVCEPAAYLSGREPELVLGKTVYGGVTVAVFEETPHDANNRNSEEGQMP</sequence>
<dbReference type="Gene3D" id="3.40.50.11220">
    <property type="match status" value="1"/>
</dbReference>
<dbReference type="SUPFAM" id="SSF159664">
    <property type="entry name" value="CobE/GbiG C-terminal domain-like"/>
    <property type="match status" value="1"/>
</dbReference>
<reference evidence="4 5" key="2">
    <citation type="journal article" date="2010" name="Stand. Genomic Sci.">
        <title>Complete genome sequence of Syntrophothermus lipocalidus type strain (TGB-C1).</title>
        <authorList>
            <person name="Djao O.D."/>
            <person name="Zhang X."/>
            <person name="Lucas S."/>
            <person name="Lapidus A."/>
            <person name="Del Rio T.G."/>
            <person name="Nolan M."/>
            <person name="Tice H."/>
            <person name="Cheng J.F."/>
            <person name="Han C."/>
            <person name="Tapia R."/>
            <person name="Goodwin L."/>
            <person name="Pitluck S."/>
            <person name="Liolios K."/>
            <person name="Ivanova N."/>
            <person name="Mavromatis K."/>
            <person name="Mikhailova N."/>
            <person name="Ovchinnikova G."/>
            <person name="Pati A."/>
            <person name="Brambilla E."/>
            <person name="Chen A."/>
            <person name="Palaniappan K."/>
            <person name="Land M."/>
            <person name="Hauser L."/>
            <person name="Chang Y.J."/>
            <person name="Jeffries C.D."/>
            <person name="Rohde M."/>
            <person name="Sikorski J."/>
            <person name="Spring S."/>
            <person name="Goker M."/>
            <person name="Detter J.C."/>
            <person name="Woyke T."/>
            <person name="Bristow J."/>
            <person name="Eisen J.A."/>
            <person name="Markowitz V."/>
            <person name="Hugenholtz P."/>
            <person name="Kyrpides N.C."/>
            <person name="Klenk H.P."/>
        </authorList>
    </citation>
    <scope>NUCLEOTIDE SEQUENCE [LARGE SCALE GENOMIC DNA]</scope>
    <source>
        <strain evidence="5">DSM 12680 / TGB-C1</strain>
    </source>
</reference>
<dbReference type="InterPro" id="IPR036518">
    <property type="entry name" value="CobE/GbiG_C_sf"/>
</dbReference>
<dbReference type="PANTHER" id="PTHR37477:SF1">
    <property type="entry name" value="COBALT-PRECORRIN-5A HYDROLASE"/>
    <property type="match status" value="1"/>
</dbReference>
<dbReference type="InterPro" id="IPR021745">
    <property type="entry name" value="CbiG_mid"/>
</dbReference>
<dbReference type="InterPro" id="IPR002750">
    <property type="entry name" value="CobE/GbiG_C"/>
</dbReference>
<dbReference type="PANTHER" id="PTHR37477">
    <property type="entry name" value="COBALT-PRECORRIN-5A HYDROLASE"/>
    <property type="match status" value="1"/>
</dbReference>
<evidence type="ECO:0000313" key="5">
    <source>
        <dbReference type="Proteomes" id="UP000000378"/>
    </source>
</evidence>
<accession>D7CLW7</accession>
<dbReference type="EMBL" id="CP002048">
    <property type="protein sequence ID" value="ADI01702.1"/>
    <property type="molecule type" value="Genomic_DNA"/>
</dbReference>
<dbReference type="STRING" id="643648.Slip_0922"/>
<evidence type="ECO:0000259" key="3">
    <source>
        <dbReference type="Pfam" id="PF11761"/>
    </source>
</evidence>
<dbReference type="HOGENOM" id="CLU_028397_0_0_9"/>
<dbReference type="Pfam" id="PF11760">
    <property type="entry name" value="CbiG_N"/>
    <property type="match status" value="1"/>
</dbReference>
<dbReference type="KEGG" id="slp:Slip_0922"/>
<feature type="domain" description="Cobalamin synthesis G N-terminal" evidence="2">
    <location>
        <begin position="58"/>
        <end position="138"/>
    </location>
</feature>
<feature type="domain" description="Cobalamin biosynthesis central region" evidence="3">
    <location>
        <begin position="143"/>
        <end position="232"/>
    </location>
</feature>
<feature type="domain" description="CobE/GbiG C-terminal" evidence="1">
    <location>
        <begin position="235"/>
        <end position="352"/>
    </location>
</feature>
<dbReference type="InterPro" id="IPR038029">
    <property type="entry name" value="GbiG_N_sf"/>
</dbReference>
<reference evidence="5" key="1">
    <citation type="journal article" date="2010" name="Stand. Genomic Sci.">
        <title>Complete genome sequence of Syntrophothermus lipocalidus type strain (TGB-C1T).</title>
        <authorList>
            <consortium name="US DOE Joint Genome Institute (JGI-PGF)"/>
            <person name="Djao O."/>
            <person name="Zhang X."/>
            <person name="Lucas S."/>
            <person name="Lapidus A."/>
            <person name="Glavina Del Rio T."/>
            <person name="Nolan M."/>
            <person name="Tice H."/>
            <person name="Cheng J."/>
            <person name="Han C."/>
            <person name="Tapia R."/>
            <person name="Goodwin L."/>
            <person name="Pitluck S."/>
            <person name="Liolios K."/>
            <person name="Ivanova N."/>
            <person name="Mavromatis K."/>
            <person name="Mikhailova N."/>
            <person name="Ovchinnikova G."/>
            <person name="Pati A."/>
            <person name="Brambilla E."/>
            <person name="Chen A."/>
            <person name="Palaniappan K."/>
            <person name="Land M."/>
            <person name="Hauser L."/>
            <person name="Chang Y."/>
            <person name="Jeffries C."/>
            <person name="Rohde M."/>
            <person name="Sikorski J."/>
            <person name="Spring S."/>
            <person name="Goker M."/>
            <person name="Detter J."/>
            <person name="Woyke T."/>
            <person name="Bristow J."/>
            <person name="Eisen J."/>
            <person name="Markowitz V."/>
            <person name="Hugenholtz P."/>
            <person name="Kyrpides N."/>
            <person name="Klenk H."/>
        </authorList>
    </citation>
    <scope>NUCLEOTIDE SEQUENCE [LARGE SCALE GENOMIC DNA]</scope>
    <source>
        <strain evidence="5">DSM 12680 / TGB-C1</strain>
    </source>
</reference>
<evidence type="ECO:0000259" key="2">
    <source>
        <dbReference type="Pfam" id="PF11760"/>
    </source>
</evidence>
<dbReference type="SUPFAM" id="SSF159672">
    <property type="entry name" value="CbiG N-terminal domain-like"/>
    <property type="match status" value="1"/>
</dbReference>
<dbReference type="InterPro" id="IPR052553">
    <property type="entry name" value="CbiG_hydrolase"/>
</dbReference>
<dbReference type="Proteomes" id="UP000000378">
    <property type="component" value="Chromosome"/>
</dbReference>
<keyword evidence="5" id="KW-1185">Reference proteome</keyword>
<organism evidence="4 5">
    <name type="scientific">Syntrophothermus lipocalidus (strain DSM 12680 / TGB-C1)</name>
    <dbReference type="NCBI Taxonomy" id="643648"/>
    <lineage>
        <taxon>Bacteria</taxon>
        <taxon>Bacillati</taxon>
        <taxon>Bacillota</taxon>
        <taxon>Clostridia</taxon>
        <taxon>Eubacteriales</taxon>
        <taxon>Syntrophomonadaceae</taxon>
        <taxon>Syntrophothermus</taxon>
    </lineage>
</organism>
<gene>
    <name evidence="4" type="ordered locus">Slip_0922</name>
</gene>
<evidence type="ECO:0000259" key="1">
    <source>
        <dbReference type="Pfam" id="PF01890"/>
    </source>
</evidence>
<dbReference type="Gene3D" id="3.30.420.180">
    <property type="entry name" value="CobE/GbiG C-terminal domain"/>
    <property type="match status" value="1"/>
</dbReference>
<protein>
    <submittedName>
        <fullName evidence="4">Cobalamin (Vitamin B12) biosynthesis CbiG protein</fullName>
    </submittedName>
</protein>
<dbReference type="GO" id="GO:0009236">
    <property type="term" value="P:cobalamin biosynthetic process"/>
    <property type="evidence" value="ECO:0007669"/>
    <property type="project" value="InterPro"/>
</dbReference>